<comment type="catalytic activity">
    <reaction evidence="9">
        <text>ATP + H2O = ADP + phosphate + H(+)</text>
        <dbReference type="Rhea" id="RHEA:13065"/>
        <dbReference type="ChEBI" id="CHEBI:15377"/>
        <dbReference type="ChEBI" id="CHEBI:15378"/>
        <dbReference type="ChEBI" id="CHEBI:30616"/>
        <dbReference type="ChEBI" id="CHEBI:43474"/>
        <dbReference type="ChEBI" id="CHEBI:456216"/>
        <dbReference type="EC" id="3.6.4.13"/>
    </reaction>
</comment>
<accession>A0A9N9YJE1</accession>
<dbReference type="Gene3D" id="1.20.272.40">
    <property type="match status" value="1"/>
</dbReference>
<dbReference type="GO" id="GO:0016787">
    <property type="term" value="F:hydrolase activity"/>
    <property type="evidence" value="ECO:0007669"/>
    <property type="project" value="UniProtKB-KW"/>
</dbReference>
<dbReference type="GO" id="GO:0000965">
    <property type="term" value="P:mitochondrial RNA 3'-end processing"/>
    <property type="evidence" value="ECO:0007669"/>
    <property type="project" value="TreeGrafter"/>
</dbReference>
<feature type="region of interest" description="Disordered" evidence="10">
    <location>
        <begin position="100"/>
        <end position="130"/>
    </location>
</feature>
<gene>
    <name evidence="12" type="ORF">CRHIZ90672A_00009570</name>
</gene>
<protein>
    <recommendedName>
        <fullName evidence="2">RNA helicase</fullName>
        <ecNumber evidence="2">3.6.4.13</ecNumber>
    </recommendedName>
</protein>
<keyword evidence="4" id="KW-0378">Hydrolase</keyword>
<dbReference type="PROSITE" id="PS51194">
    <property type="entry name" value="HELICASE_CTER"/>
    <property type="match status" value="1"/>
</dbReference>
<dbReference type="FunFam" id="3.40.50.300:FF:000269">
    <property type="entry name" value="ATP-dependent RNA helicase SUPV3L1, mitochondrial"/>
    <property type="match status" value="1"/>
</dbReference>
<evidence type="ECO:0000259" key="11">
    <source>
        <dbReference type="PROSITE" id="PS51194"/>
    </source>
</evidence>
<feature type="domain" description="Helicase C-terminal" evidence="11">
    <location>
        <begin position="453"/>
        <end position="608"/>
    </location>
</feature>
<keyword evidence="6" id="KW-0067">ATP-binding</keyword>
<organism evidence="12 13">
    <name type="scientific">Clonostachys rhizophaga</name>
    <dbReference type="NCBI Taxonomy" id="160324"/>
    <lineage>
        <taxon>Eukaryota</taxon>
        <taxon>Fungi</taxon>
        <taxon>Dikarya</taxon>
        <taxon>Ascomycota</taxon>
        <taxon>Pezizomycotina</taxon>
        <taxon>Sordariomycetes</taxon>
        <taxon>Hypocreomycetidae</taxon>
        <taxon>Hypocreales</taxon>
        <taxon>Bionectriaceae</taxon>
        <taxon>Clonostachys</taxon>
    </lineage>
</organism>
<dbReference type="PANTHER" id="PTHR12131:SF1">
    <property type="entry name" value="ATP-DEPENDENT RNA HELICASE SUPV3L1, MITOCHONDRIAL-RELATED"/>
    <property type="match status" value="1"/>
</dbReference>
<comment type="subcellular location">
    <subcellularLocation>
        <location evidence="1">Mitochondrion</location>
    </subcellularLocation>
</comment>
<dbReference type="GO" id="GO:0045025">
    <property type="term" value="C:mitochondrial degradosome"/>
    <property type="evidence" value="ECO:0007669"/>
    <property type="project" value="TreeGrafter"/>
</dbReference>
<dbReference type="InterPro" id="IPR027417">
    <property type="entry name" value="P-loop_NTPase"/>
</dbReference>
<dbReference type="EMBL" id="CABFNQ020000717">
    <property type="protein sequence ID" value="CAH0026048.1"/>
    <property type="molecule type" value="Genomic_DNA"/>
</dbReference>
<dbReference type="InterPro" id="IPR055206">
    <property type="entry name" value="DEXQc_SUV3"/>
</dbReference>
<dbReference type="CDD" id="cd18805">
    <property type="entry name" value="SF2_C_suv3"/>
    <property type="match status" value="1"/>
</dbReference>
<keyword evidence="5" id="KW-0347">Helicase</keyword>
<evidence type="ECO:0000256" key="7">
    <source>
        <dbReference type="ARBA" id="ARBA00022946"/>
    </source>
</evidence>
<keyword evidence="3" id="KW-0547">Nucleotide-binding</keyword>
<dbReference type="GO" id="GO:0005524">
    <property type="term" value="F:ATP binding"/>
    <property type="evidence" value="ECO:0007669"/>
    <property type="project" value="UniProtKB-KW"/>
</dbReference>
<reference evidence="12" key="1">
    <citation type="submission" date="2021-10" db="EMBL/GenBank/DDBJ databases">
        <authorList>
            <person name="Piombo E."/>
        </authorList>
    </citation>
    <scope>NUCLEOTIDE SEQUENCE</scope>
</reference>
<dbReference type="InterPro" id="IPR001650">
    <property type="entry name" value="Helicase_C-like"/>
</dbReference>
<dbReference type="SUPFAM" id="SSF52540">
    <property type="entry name" value="P-loop containing nucleoside triphosphate hydrolases"/>
    <property type="match status" value="1"/>
</dbReference>
<dbReference type="InterPro" id="IPR050699">
    <property type="entry name" value="RNA-DNA_Helicase"/>
</dbReference>
<dbReference type="InterPro" id="IPR022192">
    <property type="entry name" value="SUV3_C"/>
</dbReference>
<evidence type="ECO:0000256" key="2">
    <source>
        <dbReference type="ARBA" id="ARBA00012552"/>
    </source>
</evidence>
<comment type="caution">
    <text evidence="12">The sequence shown here is derived from an EMBL/GenBank/DDBJ whole genome shotgun (WGS) entry which is preliminary data.</text>
</comment>
<dbReference type="CDD" id="cd17913">
    <property type="entry name" value="DEXQc_Suv3"/>
    <property type="match status" value="1"/>
</dbReference>
<evidence type="ECO:0000313" key="13">
    <source>
        <dbReference type="Proteomes" id="UP000696573"/>
    </source>
</evidence>
<feature type="non-terminal residue" evidence="12">
    <location>
        <position position="1"/>
    </location>
</feature>
<dbReference type="GO" id="GO:0003724">
    <property type="term" value="F:RNA helicase activity"/>
    <property type="evidence" value="ECO:0007669"/>
    <property type="project" value="UniProtKB-EC"/>
</dbReference>
<dbReference type="SMART" id="SM00490">
    <property type="entry name" value="HELICc"/>
    <property type="match status" value="1"/>
</dbReference>
<evidence type="ECO:0000256" key="3">
    <source>
        <dbReference type="ARBA" id="ARBA00022741"/>
    </source>
</evidence>
<dbReference type="Pfam" id="PF00271">
    <property type="entry name" value="Helicase_C"/>
    <property type="match status" value="1"/>
</dbReference>
<dbReference type="Gene3D" id="1.20.58.1080">
    <property type="match status" value="1"/>
</dbReference>
<evidence type="ECO:0000256" key="6">
    <source>
        <dbReference type="ARBA" id="ARBA00022840"/>
    </source>
</evidence>
<keyword evidence="13" id="KW-1185">Reference proteome</keyword>
<dbReference type="Pfam" id="PF22527">
    <property type="entry name" value="DEXQc_Suv3"/>
    <property type="match status" value="1"/>
</dbReference>
<dbReference type="EC" id="3.6.4.13" evidence="2"/>
<sequence length="860" mass="96956">CRLASIPLMHLIGARQPTGSVDPEKKVDQVRLIQHGDALNFFGSHPLLYGFDLFHISSSLEYGATSLSFSVMRSLRTPRALEAPACRRYISSTPLTCLHASSPNYRGKEQTTKPSRGRAQKKPAPWIQDVVSGHRPKIDARLDDREKHHSENQVHDPRTRLRVPIEGKLAKHHALLRKTVLARLQDVLNDLTRSEQSGGDAGKERLQQEAILFMNSIDNAFLLAQQNITRKDKNPLFWNLRDAFIQGHNKALIGEVRYAFQSFMVRNRFSRGMDKCQKNLLDFRFPQEWLPGTREMQRTIHVHVGPTNSGKTYNALKALENAKSGVYAGPLRLLATEVYHRLTAKGLPCALITGEEVRLPDTTDQYFSSCTVEMVPLNGRVDVAVIDEIQMIGDSERGNAWTMAFLGIQAKEMHVCGEERAVKLIESLCASIGDKCIVHRYERLSPLATMDDALGGDLSQLEKGDCVVAFSRLSLHTLKRSIERHTGRRCAIVYGSLPPEVRVQQAALFNDPDNDYDYIVASDAIGMGLNLEIRRVIMESIFKFDGAQNRTLSDPEIKQIGGRAGRFRTASRPSAENESSQGGLVTTMDYDDLVRVQDAFSKHVPDIEHAYIEAPPGIIERFASYYPPETPLSFLLMRIRTAAAIGEQYKLSLPNDRIQLADLISEFPLTICDKLTLCFVPTRLSSERGPMVIRAMAKILATNAPGDLLSIKEIPLEYLDMDMSEPHKHGADYLEKLEELHVSINSYVWLSYRFTSVFRDQALAFHVRSLVEERLIDILDKLDFTEQALYKRRQYERRKAQTDQMSQEMMRQEIEDGMMENGFLPEDEVASKLEELVEASRGAANANRGAEDAYHGVESS</sequence>
<evidence type="ECO:0000256" key="8">
    <source>
        <dbReference type="ARBA" id="ARBA00023128"/>
    </source>
</evidence>
<evidence type="ECO:0000256" key="1">
    <source>
        <dbReference type="ARBA" id="ARBA00004173"/>
    </source>
</evidence>
<evidence type="ECO:0000256" key="5">
    <source>
        <dbReference type="ARBA" id="ARBA00022806"/>
    </source>
</evidence>
<evidence type="ECO:0000256" key="9">
    <source>
        <dbReference type="ARBA" id="ARBA00047984"/>
    </source>
</evidence>
<evidence type="ECO:0000256" key="10">
    <source>
        <dbReference type="SAM" id="MobiDB-lite"/>
    </source>
</evidence>
<evidence type="ECO:0000313" key="12">
    <source>
        <dbReference type="EMBL" id="CAH0026048.1"/>
    </source>
</evidence>
<evidence type="ECO:0000256" key="4">
    <source>
        <dbReference type="ARBA" id="ARBA00022801"/>
    </source>
</evidence>
<dbReference type="Gene3D" id="3.40.50.300">
    <property type="entry name" value="P-loop containing nucleotide triphosphate hydrolases"/>
    <property type="match status" value="2"/>
</dbReference>
<dbReference type="OrthoDB" id="6692397at2759"/>
<dbReference type="PANTHER" id="PTHR12131">
    <property type="entry name" value="ATP-DEPENDENT RNA AND DNA HELICASE"/>
    <property type="match status" value="1"/>
</dbReference>
<keyword evidence="8" id="KW-0496">Mitochondrion</keyword>
<keyword evidence="7" id="KW-0809">Transit peptide</keyword>
<name>A0A9N9YJE1_9HYPO</name>
<dbReference type="Pfam" id="PF12513">
    <property type="entry name" value="SUV3_C"/>
    <property type="match status" value="1"/>
</dbReference>
<proteinExistence type="predicted"/>
<dbReference type="FunFam" id="3.40.50.300:FF:000957">
    <property type="entry name" value="ATP-dependent RNA helicase SUV3L, mitochondrial"/>
    <property type="match status" value="1"/>
</dbReference>
<dbReference type="Proteomes" id="UP000696573">
    <property type="component" value="Unassembled WGS sequence"/>
</dbReference>
<dbReference type="AlphaFoldDB" id="A0A9N9YJE1"/>
<dbReference type="InterPro" id="IPR044774">
    <property type="entry name" value="Suv3_DEXQc"/>
</dbReference>